<comment type="caution">
    <text evidence="2">The sequence shown here is derived from an EMBL/GenBank/DDBJ whole genome shotgun (WGS) entry which is preliminary data.</text>
</comment>
<sequence length="165" mass="18349">MNEIFTRTSVRNFTEKMPSDDQIELVLKAAMQAPSAGNQRSWEFYVVRDRTALTLLSSVGTYGGCTKDAPLAIVVCTRKSGLKFQPYARYDCACAAENLWLAAHHLGLGTTWLGVAPDIYAMERVREILDLPGHLEAFCIMPLGFPSRVTKAHSRFEPAKIHFVG</sequence>
<dbReference type="Gene3D" id="3.40.109.10">
    <property type="entry name" value="NADH Oxidase"/>
    <property type="match status" value="1"/>
</dbReference>
<dbReference type="eggNOG" id="COG0778">
    <property type="taxonomic scope" value="Bacteria"/>
</dbReference>
<dbReference type="PANTHER" id="PTHR23026">
    <property type="entry name" value="NADPH NITROREDUCTASE"/>
    <property type="match status" value="1"/>
</dbReference>
<dbReference type="AlphaFoldDB" id="C8PES0"/>
<protein>
    <submittedName>
        <fullName evidence="2">Nitroreductase family protein</fullName>
    </submittedName>
</protein>
<evidence type="ECO:0000313" key="2">
    <source>
        <dbReference type="EMBL" id="EEV18548.1"/>
    </source>
</evidence>
<dbReference type="InterPro" id="IPR000415">
    <property type="entry name" value="Nitroreductase-like"/>
</dbReference>
<dbReference type="Proteomes" id="UP000005709">
    <property type="component" value="Unassembled WGS sequence"/>
</dbReference>
<evidence type="ECO:0000259" key="1">
    <source>
        <dbReference type="Pfam" id="PF00881"/>
    </source>
</evidence>
<name>C8PES0_9BACT</name>
<reference evidence="2 3" key="1">
    <citation type="submission" date="2009-07" db="EMBL/GenBank/DDBJ databases">
        <authorList>
            <person name="Madupu R."/>
            <person name="Sebastian Y."/>
            <person name="Durkin A.S."/>
            <person name="Torralba M."/>
            <person name="Methe B."/>
            <person name="Sutton G.G."/>
            <person name="Strausberg R.L."/>
            <person name="Nelson K.E."/>
        </authorList>
    </citation>
    <scope>NUCLEOTIDE SEQUENCE [LARGE SCALE GENOMIC DNA]</scope>
    <source>
        <strain evidence="2 3">RM3268</strain>
    </source>
</reference>
<evidence type="ECO:0000313" key="3">
    <source>
        <dbReference type="Proteomes" id="UP000005709"/>
    </source>
</evidence>
<dbReference type="EMBL" id="ACYG01000009">
    <property type="protein sequence ID" value="EEV18548.1"/>
    <property type="molecule type" value="Genomic_DNA"/>
</dbReference>
<dbReference type="STRING" id="824.CGRAC_0416"/>
<feature type="domain" description="Nitroreductase" evidence="1">
    <location>
        <begin position="66"/>
        <end position="144"/>
    </location>
</feature>
<dbReference type="RefSeq" id="WP_005869576.1">
    <property type="nucleotide sequence ID" value="NZ_ACYG01000009.1"/>
</dbReference>
<accession>C8PES0</accession>
<organism evidence="2 3">
    <name type="scientific">Campylobacter gracilis RM3268</name>
    <dbReference type="NCBI Taxonomy" id="553220"/>
    <lineage>
        <taxon>Bacteria</taxon>
        <taxon>Pseudomonadati</taxon>
        <taxon>Campylobacterota</taxon>
        <taxon>Epsilonproteobacteria</taxon>
        <taxon>Campylobacterales</taxon>
        <taxon>Campylobacteraceae</taxon>
        <taxon>Campylobacter</taxon>
    </lineage>
</organism>
<feature type="domain" description="Nitroreductase" evidence="1">
    <location>
        <begin position="5"/>
        <end position="50"/>
    </location>
</feature>
<dbReference type="PANTHER" id="PTHR23026:SF123">
    <property type="entry name" value="NAD(P)H NITROREDUCTASE RV3131-RELATED"/>
    <property type="match status" value="1"/>
</dbReference>
<dbReference type="OrthoDB" id="9809288at2"/>
<dbReference type="Pfam" id="PF00881">
    <property type="entry name" value="Nitroreductase"/>
    <property type="match status" value="2"/>
</dbReference>
<gene>
    <name evidence="2" type="ORF">CAMGR0001_2559</name>
</gene>
<keyword evidence="3" id="KW-1185">Reference proteome</keyword>
<proteinExistence type="predicted"/>
<dbReference type="CDD" id="cd02150">
    <property type="entry name" value="nitroreductase"/>
    <property type="match status" value="1"/>
</dbReference>
<dbReference type="InterPro" id="IPR029479">
    <property type="entry name" value="Nitroreductase"/>
</dbReference>
<dbReference type="InterPro" id="IPR050627">
    <property type="entry name" value="Nitroreductase/BluB"/>
</dbReference>
<dbReference type="GO" id="GO:0016491">
    <property type="term" value="F:oxidoreductase activity"/>
    <property type="evidence" value="ECO:0007669"/>
    <property type="project" value="InterPro"/>
</dbReference>
<dbReference type="SUPFAM" id="SSF55469">
    <property type="entry name" value="FMN-dependent nitroreductase-like"/>
    <property type="match status" value="1"/>
</dbReference>